<reference evidence="3 6" key="2">
    <citation type="submission" date="2016-08" db="EMBL/GenBank/DDBJ databases">
        <title>Evolution of the type three secretion system and type three effector repertoires in Xanthomonas.</title>
        <authorList>
            <person name="Merda D."/>
            <person name="Briand M."/>
            <person name="Bosis E."/>
            <person name="Rousseau C."/>
            <person name="Portier P."/>
            <person name="Jacques M.-A."/>
            <person name="Fischer-Le Saux M."/>
        </authorList>
    </citation>
    <scope>NUCLEOTIDE SEQUENCE [LARGE SCALE GENOMIC DNA]</scope>
    <source>
        <strain evidence="3 6">CFBP1976</strain>
    </source>
</reference>
<dbReference type="InterPro" id="IPR017946">
    <property type="entry name" value="PLC-like_Pdiesterase_TIM-brl"/>
</dbReference>
<dbReference type="SUPFAM" id="SSF51695">
    <property type="entry name" value="PLC-like phosphodiesterases"/>
    <property type="match status" value="1"/>
</dbReference>
<dbReference type="GO" id="GO:0008889">
    <property type="term" value="F:glycerophosphodiester phosphodiesterase activity"/>
    <property type="evidence" value="ECO:0007669"/>
    <property type="project" value="TreeGrafter"/>
</dbReference>
<dbReference type="PANTHER" id="PTHR46320:SF1">
    <property type="entry name" value="GLYCEROPHOSPHODIESTER PHOSPHODIESTERASE 1"/>
    <property type="match status" value="1"/>
</dbReference>
<feature type="region of interest" description="Disordered" evidence="1">
    <location>
        <begin position="26"/>
        <end position="63"/>
    </location>
</feature>
<dbReference type="RefSeq" id="WP_065467688.1">
    <property type="nucleotide sequence ID" value="NZ_FLTX01000023.1"/>
</dbReference>
<dbReference type="GO" id="GO:0005886">
    <property type="term" value="C:plasma membrane"/>
    <property type="evidence" value="ECO:0007669"/>
    <property type="project" value="TreeGrafter"/>
</dbReference>
<dbReference type="NCBIfam" id="NF041304">
    <property type="entry name" value="AvrBs2"/>
    <property type="match status" value="1"/>
</dbReference>
<dbReference type="GO" id="GO:0070291">
    <property type="term" value="P:N-acylethanolamine metabolic process"/>
    <property type="evidence" value="ECO:0007669"/>
    <property type="project" value="TreeGrafter"/>
</dbReference>
<evidence type="ECO:0000313" key="4">
    <source>
        <dbReference type="EMBL" id="SBV50848.1"/>
    </source>
</evidence>
<dbReference type="Proteomes" id="UP000239710">
    <property type="component" value="Unassembled WGS sequence"/>
</dbReference>
<dbReference type="OrthoDB" id="9795622at2"/>
<feature type="domain" description="GP-PDE" evidence="2">
    <location>
        <begin position="285"/>
        <end position="582"/>
    </location>
</feature>
<dbReference type="PROSITE" id="PS50007">
    <property type="entry name" value="PIPLC_X_DOMAIN"/>
    <property type="match status" value="1"/>
</dbReference>
<evidence type="ECO:0000313" key="3">
    <source>
        <dbReference type="EMBL" id="PPV07675.1"/>
    </source>
</evidence>
<gene>
    <name evidence="4" type="ORF">XBLMG947_1630</name>
    <name evidence="3" type="ORF">XbrCFBP1976_06730</name>
</gene>
<dbReference type="EMBL" id="MDCE01000007">
    <property type="protein sequence ID" value="PPV07675.1"/>
    <property type="molecule type" value="Genomic_DNA"/>
</dbReference>
<dbReference type="EMBL" id="FLTX01000023">
    <property type="protein sequence ID" value="SBV50848.1"/>
    <property type="molecule type" value="Genomic_DNA"/>
</dbReference>
<dbReference type="PROSITE" id="PS51704">
    <property type="entry name" value="GP_PDE"/>
    <property type="match status" value="1"/>
</dbReference>
<dbReference type="GO" id="GO:0006580">
    <property type="term" value="P:ethanolamine metabolic process"/>
    <property type="evidence" value="ECO:0007669"/>
    <property type="project" value="TreeGrafter"/>
</dbReference>
<sequence length="732" mass="79842">MALGLLAATSAPERIMRIGPSQLSVPPAATLATPTHATPSAPMNVPHLPGGNQPPGTRPRRRAATLPPLVPLPDSAMTGKQALVALDGEFSEQRLAEVQARQVTVQAAQSTLSKHLAQAGTARKRDSIAERFAAGTLQPVYLDSAAFAAMARGLPGRARAAASPVLVDAEHGRIIFDLKRAFAPGDTFSDAALTALSKVLDLPGQGLNNPDWLVPAPPSRAARRKTVQIPQYRGHQIPTQDGGAGFYKPDDHRLLEGKNKEVQEHLKTIVHENYLRADSTKAIGKDVMVHRGLYDLRHGIPENSLSAIDNAYAQGYRTLELDVGVSADGVPMLFHDFTVGRTLDHPDNRLMADMPYAELRDQPLVIRNPVDGNFVKTDQRLVSIDQVLRHVMGTKPGMSIVLDCKEHMPEDVALMLLSQPQMLPFTAIKVYSSAYKGGFDQLFSNLCKRLQINPLHSSDEPRRRKLRNDLSKIKVVPILAQPHIENPQMRSAFPGDDSVSGLADTATGWMQSWNGMHPVIAEAMVAHPDSKAGKAMQETNARLQQPGSGYEDAAFSAAYRFEDFSVAKSDGERQYFTWGIFGEINPVAEDGFEPKRGTAGAFRDQGDSVLTDEPNEEVLALRENRTLPRGHTGVEVNTPPGTVIDTQRDAALATLRRQEFTARQQQSLDKPSIDAVREGARLDRGAAAQLRPEARAAIDKRAETLGLLTEHYRGAPVSHYLNEQAKNAEPDE</sequence>
<evidence type="ECO:0000313" key="5">
    <source>
        <dbReference type="Proteomes" id="UP000092503"/>
    </source>
</evidence>
<dbReference type="PANTHER" id="PTHR46320">
    <property type="entry name" value="GLYCEROPHOSPHODIESTER PHOSPHODIESTERASE 1"/>
    <property type="match status" value="1"/>
</dbReference>
<proteinExistence type="predicted"/>
<evidence type="ECO:0000313" key="6">
    <source>
        <dbReference type="Proteomes" id="UP000239710"/>
    </source>
</evidence>
<feature type="compositionally biased region" description="Low complexity" evidence="1">
    <location>
        <begin position="26"/>
        <end position="42"/>
    </location>
</feature>
<dbReference type="Proteomes" id="UP000092503">
    <property type="component" value="Unassembled WGS sequence"/>
</dbReference>
<evidence type="ECO:0000256" key="1">
    <source>
        <dbReference type="SAM" id="MobiDB-lite"/>
    </source>
</evidence>
<reference evidence="4 5" key="1">
    <citation type="submission" date="2016-06" db="EMBL/GenBank/DDBJ databases">
        <authorList>
            <person name="Kjaerup R.B."/>
            <person name="Dalgaard T.S."/>
            <person name="Juul-Madsen H.R."/>
        </authorList>
    </citation>
    <scope>NUCLEOTIDE SEQUENCE [LARGE SCALE GENOMIC DNA]</scope>
    <source>
        <strain evidence="4">LMG947</strain>
    </source>
</reference>
<dbReference type="Gene3D" id="3.20.20.190">
    <property type="entry name" value="Phosphatidylinositol (PI) phosphodiesterase"/>
    <property type="match status" value="1"/>
</dbReference>
<dbReference type="AlphaFoldDB" id="A0A1C3NKH5"/>
<keyword evidence="6" id="KW-1185">Reference proteome</keyword>
<protein>
    <submittedName>
        <fullName evidence="3 4">Avirulence protein</fullName>
    </submittedName>
</protein>
<name>A0A1C3NKH5_9XANT</name>
<dbReference type="Pfam" id="PF03009">
    <property type="entry name" value="GDPD"/>
    <property type="match status" value="1"/>
</dbReference>
<dbReference type="STRING" id="56449.XBLMG947_1630"/>
<dbReference type="CDD" id="cd08566">
    <property type="entry name" value="GDPD_AtGDE_like"/>
    <property type="match status" value="1"/>
</dbReference>
<evidence type="ECO:0000259" key="2">
    <source>
        <dbReference type="PROSITE" id="PS51704"/>
    </source>
</evidence>
<organism evidence="4 5">
    <name type="scientific">Xanthomonas bromi</name>
    <dbReference type="NCBI Taxonomy" id="56449"/>
    <lineage>
        <taxon>Bacteria</taxon>
        <taxon>Pseudomonadati</taxon>
        <taxon>Pseudomonadota</taxon>
        <taxon>Gammaproteobacteria</taxon>
        <taxon>Lysobacterales</taxon>
        <taxon>Lysobacteraceae</taxon>
        <taxon>Xanthomonas</taxon>
    </lineage>
</organism>
<accession>A0A1C3NKH5</accession>
<dbReference type="GO" id="GO:0006644">
    <property type="term" value="P:phospholipid metabolic process"/>
    <property type="evidence" value="ECO:0007669"/>
    <property type="project" value="TreeGrafter"/>
</dbReference>
<dbReference type="InterPro" id="IPR030395">
    <property type="entry name" value="GP_PDE_dom"/>
</dbReference>